<evidence type="ECO:0000313" key="3">
    <source>
        <dbReference type="Proteomes" id="UP001180020"/>
    </source>
</evidence>
<name>A0AAV9ENF8_ACOCL</name>
<evidence type="ECO:0000313" key="2">
    <source>
        <dbReference type="EMBL" id="KAK1315070.1"/>
    </source>
</evidence>
<dbReference type="CDD" id="cd06222">
    <property type="entry name" value="RNase_H_like"/>
    <property type="match status" value="1"/>
</dbReference>
<dbReference type="InterPro" id="IPR002156">
    <property type="entry name" value="RNaseH_domain"/>
</dbReference>
<accession>A0AAV9ENF8</accession>
<reference evidence="2" key="2">
    <citation type="submission" date="2023-06" db="EMBL/GenBank/DDBJ databases">
        <authorList>
            <person name="Ma L."/>
            <person name="Liu K.-W."/>
            <person name="Li Z."/>
            <person name="Hsiao Y.-Y."/>
            <person name="Qi Y."/>
            <person name="Fu T."/>
            <person name="Tang G."/>
            <person name="Zhang D."/>
            <person name="Sun W.-H."/>
            <person name="Liu D.-K."/>
            <person name="Li Y."/>
            <person name="Chen G.-Z."/>
            <person name="Liu X.-D."/>
            <person name="Liao X.-Y."/>
            <person name="Jiang Y.-T."/>
            <person name="Yu X."/>
            <person name="Hao Y."/>
            <person name="Huang J."/>
            <person name="Zhao X.-W."/>
            <person name="Ke S."/>
            <person name="Chen Y.-Y."/>
            <person name="Wu W.-L."/>
            <person name="Hsu J.-L."/>
            <person name="Lin Y.-F."/>
            <person name="Huang M.-D."/>
            <person name="Li C.-Y."/>
            <person name="Huang L."/>
            <person name="Wang Z.-W."/>
            <person name="Zhao X."/>
            <person name="Zhong W.-Y."/>
            <person name="Peng D.-H."/>
            <person name="Ahmad S."/>
            <person name="Lan S."/>
            <person name="Zhang J.-S."/>
            <person name="Tsai W.-C."/>
            <person name="Van De Peer Y."/>
            <person name="Liu Z.-J."/>
        </authorList>
    </citation>
    <scope>NUCLEOTIDE SEQUENCE</scope>
    <source>
        <strain evidence="2">CP</strain>
        <tissue evidence="2">Leaves</tissue>
    </source>
</reference>
<protein>
    <recommendedName>
        <fullName evidence="1">RNase H type-1 domain-containing protein</fullName>
    </recommendedName>
</protein>
<dbReference type="Proteomes" id="UP001180020">
    <property type="component" value="Unassembled WGS sequence"/>
</dbReference>
<feature type="domain" description="RNase H type-1" evidence="1">
    <location>
        <begin position="57"/>
        <end position="133"/>
    </location>
</feature>
<dbReference type="SUPFAM" id="SSF53098">
    <property type="entry name" value="Ribonuclease H-like"/>
    <property type="match status" value="1"/>
</dbReference>
<dbReference type="Pfam" id="PF13456">
    <property type="entry name" value="RVT_3"/>
    <property type="match status" value="1"/>
</dbReference>
<comment type="caution">
    <text evidence="2">The sequence shown here is derived from an EMBL/GenBank/DDBJ whole genome shotgun (WGS) entry which is preliminary data.</text>
</comment>
<dbReference type="InterPro" id="IPR036397">
    <property type="entry name" value="RNaseH_sf"/>
</dbReference>
<dbReference type="Gene3D" id="3.30.420.10">
    <property type="entry name" value="Ribonuclease H-like superfamily/Ribonuclease H"/>
    <property type="match status" value="1"/>
</dbReference>
<reference evidence="2" key="1">
    <citation type="journal article" date="2023" name="Nat. Commun.">
        <title>Diploid and tetraploid genomes of Acorus and the evolution of monocots.</title>
        <authorList>
            <person name="Ma L."/>
            <person name="Liu K.W."/>
            <person name="Li Z."/>
            <person name="Hsiao Y.Y."/>
            <person name="Qi Y."/>
            <person name="Fu T."/>
            <person name="Tang G.D."/>
            <person name="Zhang D."/>
            <person name="Sun W.H."/>
            <person name="Liu D.K."/>
            <person name="Li Y."/>
            <person name="Chen G.Z."/>
            <person name="Liu X.D."/>
            <person name="Liao X.Y."/>
            <person name="Jiang Y.T."/>
            <person name="Yu X."/>
            <person name="Hao Y."/>
            <person name="Huang J."/>
            <person name="Zhao X.W."/>
            <person name="Ke S."/>
            <person name="Chen Y.Y."/>
            <person name="Wu W.L."/>
            <person name="Hsu J.L."/>
            <person name="Lin Y.F."/>
            <person name="Huang M.D."/>
            <person name="Li C.Y."/>
            <person name="Huang L."/>
            <person name="Wang Z.W."/>
            <person name="Zhao X."/>
            <person name="Zhong W.Y."/>
            <person name="Peng D.H."/>
            <person name="Ahmad S."/>
            <person name="Lan S."/>
            <person name="Zhang J.S."/>
            <person name="Tsai W.C."/>
            <person name="Van de Peer Y."/>
            <person name="Liu Z.J."/>
        </authorList>
    </citation>
    <scope>NUCLEOTIDE SEQUENCE</scope>
    <source>
        <strain evidence="2">CP</strain>
    </source>
</reference>
<dbReference type="InterPro" id="IPR044730">
    <property type="entry name" value="RNase_H-like_dom_plant"/>
</dbReference>
<proteinExistence type="predicted"/>
<dbReference type="GO" id="GO:0004523">
    <property type="term" value="F:RNA-DNA hybrid ribonuclease activity"/>
    <property type="evidence" value="ECO:0007669"/>
    <property type="project" value="InterPro"/>
</dbReference>
<dbReference type="AlphaFoldDB" id="A0AAV9ENF8"/>
<dbReference type="GO" id="GO:0003676">
    <property type="term" value="F:nucleic acid binding"/>
    <property type="evidence" value="ECO:0007669"/>
    <property type="project" value="InterPro"/>
</dbReference>
<dbReference type="EMBL" id="JAUJYO010000006">
    <property type="protein sequence ID" value="KAK1315070.1"/>
    <property type="molecule type" value="Genomic_DNA"/>
</dbReference>
<organism evidence="2 3">
    <name type="scientific">Acorus calamus</name>
    <name type="common">Sweet flag</name>
    <dbReference type="NCBI Taxonomy" id="4465"/>
    <lineage>
        <taxon>Eukaryota</taxon>
        <taxon>Viridiplantae</taxon>
        <taxon>Streptophyta</taxon>
        <taxon>Embryophyta</taxon>
        <taxon>Tracheophyta</taxon>
        <taxon>Spermatophyta</taxon>
        <taxon>Magnoliopsida</taxon>
        <taxon>Liliopsida</taxon>
        <taxon>Acoraceae</taxon>
        <taxon>Acorus</taxon>
    </lineage>
</organism>
<keyword evidence="3" id="KW-1185">Reference proteome</keyword>
<sequence>MVGGDFNEVRFSKEKVGGSKVHSRRLRSFNSCLQHSELDDLKSIGRNDLPSINLLKLKAIEVGLWIAIKAGFRSIWVETDSTTTLAWVTNRGNRSWSAIRCLQSIYLGLESIAAGQFTHIHREGNTPADILAAFQSDRGETIINTNRIWSDLHQALELDRMGTIYHRTKS</sequence>
<gene>
    <name evidence="2" type="ORF">QJS10_CPA06g00807</name>
</gene>
<evidence type="ECO:0000259" key="1">
    <source>
        <dbReference type="Pfam" id="PF13456"/>
    </source>
</evidence>
<dbReference type="InterPro" id="IPR012337">
    <property type="entry name" value="RNaseH-like_sf"/>
</dbReference>